<dbReference type="AlphaFoldDB" id="A0AAW8W7A8"/>
<dbReference type="Proteomes" id="UP001254075">
    <property type="component" value="Unassembled WGS sequence"/>
</dbReference>
<organism evidence="2 3">
    <name type="scientific">Levilactobacillus namurensis</name>
    <dbReference type="NCBI Taxonomy" id="380393"/>
    <lineage>
        <taxon>Bacteria</taxon>
        <taxon>Bacillati</taxon>
        <taxon>Bacillota</taxon>
        <taxon>Bacilli</taxon>
        <taxon>Lactobacillales</taxon>
        <taxon>Lactobacillaceae</taxon>
        <taxon>Levilactobacillus</taxon>
    </lineage>
</organism>
<dbReference type="RefSeq" id="WP_313845641.1">
    <property type="nucleotide sequence ID" value="NZ_JAVLAM010000004.1"/>
</dbReference>
<protein>
    <submittedName>
        <fullName evidence="2">Uncharacterized protein</fullName>
    </submittedName>
</protein>
<name>A0AAW8W7A8_9LACO</name>
<evidence type="ECO:0000313" key="3">
    <source>
        <dbReference type="Proteomes" id="UP001254075"/>
    </source>
</evidence>
<feature type="region of interest" description="Disordered" evidence="1">
    <location>
        <begin position="1"/>
        <end position="24"/>
    </location>
</feature>
<proteinExistence type="predicted"/>
<gene>
    <name evidence="2" type="ORF">RI532_12800</name>
</gene>
<evidence type="ECO:0000313" key="2">
    <source>
        <dbReference type="EMBL" id="MDT7015254.1"/>
    </source>
</evidence>
<accession>A0AAW8W7A8</accession>
<comment type="caution">
    <text evidence="2">The sequence shown here is derived from an EMBL/GenBank/DDBJ whole genome shotgun (WGS) entry which is preliminary data.</text>
</comment>
<evidence type="ECO:0000256" key="1">
    <source>
        <dbReference type="SAM" id="MobiDB-lite"/>
    </source>
</evidence>
<sequence length="56" mass="6401">MTKPTKEQQQQQQQQQPEPDMIKADPTEVVTILVNRIAELEKDKAVLTAALQSRQK</sequence>
<reference evidence="2" key="1">
    <citation type="submission" date="2023-08" db="EMBL/GenBank/DDBJ databases">
        <authorList>
            <person name="Page C.A."/>
            <person name="Perez-Diaz I.M."/>
        </authorList>
    </citation>
    <scope>NUCLEOTIDE SEQUENCE</scope>
    <source>
        <strain evidence="2">3.8.38</strain>
    </source>
</reference>
<dbReference type="EMBL" id="JAVLAM010000004">
    <property type="protein sequence ID" value="MDT7015254.1"/>
    <property type="molecule type" value="Genomic_DNA"/>
</dbReference>